<dbReference type="Proteomes" id="UP000190852">
    <property type="component" value="Unassembled WGS sequence"/>
</dbReference>
<dbReference type="PROSITE" id="PS51257">
    <property type="entry name" value="PROKAR_LIPOPROTEIN"/>
    <property type="match status" value="1"/>
</dbReference>
<protein>
    <recommendedName>
        <fullName evidence="3">TolB-like 6-blade propeller-like</fullName>
    </recommendedName>
</protein>
<dbReference type="SUPFAM" id="SSF63829">
    <property type="entry name" value="Calcium-dependent phosphotriesterase"/>
    <property type="match status" value="1"/>
</dbReference>
<proteinExistence type="predicted"/>
<sequence length="330" mass="36852">MKRIVYLVLSSCLLFSCNNLPKYNTIAPEDKPLDAGVILFSKDSNSYFYDIKITDDYLLLLDESNDTVFRAYDADNVLRFSTLKGALAGQFVKPQFTKSVIKQGGNVSRIVDNDLYSSVVTLNSGDPLIESTLITNGLLSSKNYNITDNEIYAIPLSGKKGYQFYIYNNQDGYYWVDTDSVLKSEIIDSPVALLSNLCVNEDANRIVSAMRFVNLVLFYDLEGSLTQVTSFGKSKILPLPKGENQVDVINSTKCFIDIYGTPKYVYCLYNGASDFSKASTIVVFKWDGTHISTLKSDRFLRNIAVDKDDNYVVALASRSDGGTDVVKYKL</sequence>
<evidence type="ECO:0000313" key="1">
    <source>
        <dbReference type="EMBL" id="SKB76424.1"/>
    </source>
</evidence>
<reference evidence="2" key="1">
    <citation type="submission" date="2017-02" db="EMBL/GenBank/DDBJ databases">
        <authorList>
            <person name="Varghese N."/>
            <person name="Submissions S."/>
        </authorList>
    </citation>
    <scope>NUCLEOTIDE SEQUENCE [LARGE SCALE GENOMIC DNA]</scope>
    <source>
        <strain evidence="2">DSM 24967</strain>
    </source>
</reference>
<gene>
    <name evidence="1" type="ORF">SAMN05660349_02682</name>
</gene>
<evidence type="ECO:0000313" key="2">
    <source>
        <dbReference type="Proteomes" id="UP000190852"/>
    </source>
</evidence>
<dbReference type="EMBL" id="FUYQ01000022">
    <property type="protein sequence ID" value="SKB76424.1"/>
    <property type="molecule type" value="Genomic_DNA"/>
</dbReference>
<dbReference type="RefSeq" id="WP_079684101.1">
    <property type="nucleotide sequence ID" value="NZ_FUYQ01000022.1"/>
</dbReference>
<keyword evidence="2" id="KW-1185">Reference proteome</keyword>
<dbReference type="AlphaFoldDB" id="A0A1T5DXT8"/>
<organism evidence="1 2">
    <name type="scientific">Parabacteroides chartae</name>
    <dbReference type="NCBI Taxonomy" id="1037355"/>
    <lineage>
        <taxon>Bacteria</taxon>
        <taxon>Pseudomonadati</taxon>
        <taxon>Bacteroidota</taxon>
        <taxon>Bacteroidia</taxon>
        <taxon>Bacteroidales</taxon>
        <taxon>Tannerellaceae</taxon>
        <taxon>Parabacteroides</taxon>
    </lineage>
</organism>
<accession>A0A1T5DXT8</accession>
<name>A0A1T5DXT8_9BACT</name>
<evidence type="ECO:0008006" key="3">
    <source>
        <dbReference type="Google" id="ProtNLM"/>
    </source>
</evidence>